<dbReference type="GO" id="GO:0008833">
    <property type="term" value="F:deoxyribonuclease IV (phage-T4-induced) activity"/>
    <property type="evidence" value="ECO:0007669"/>
    <property type="project" value="UniProtKB-UniRule"/>
</dbReference>
<dbReference type="SMART" id="SM00518">
    <property type="entry name" value="AP2Ec"/>
    <property type="match status" value="1"/>
</dbReference>
<dbReference type="FunFam" id="3.20.20.150:FF:000001">
    <property type="entry name" value="Probable endonuclease 4"/>
    <property type="match status" value="1"/>
</dbReference>
<dbReference type="AlphaFoldDB" id="A0A4V0Z8X9"/>
<keyword evidence="7" id="KW-0540">Nuclease</keyword>
<dbReference type="NCBIfam" id="NF002196">
    <property type="entry name" value="PRK01060.1-1"/>
    <property type="match status" value="1"/>
</dbReference>
<feature type="binding site" evidence="7">
    <location>
        <position position="71"/>
    </location>
    <ligand>
        <name>Zn(2+)</name>
        <dbReference type="ChEBI" id="CHEBI:29105"/>
        <label>1</label>
    </ligand>
</feature>
<feature type="binding site" evidence="7">
    <location>
        <position position="230"/>
    </location>
    <ligand>
        <name>Zn(2+)</name>
        <dbReference type="ChEBI" id="CHEBI:29105"/>
        <label>3</label>
    </ligand>
</feature>
<evidence type="ECO:0000313" key="10">
    <source>
        <dbReference type="Proteomes" id="UP000289726"/>
    </source>
</evidence>
<dbReference type="RefSeq" id="WP_069028186.1">
    <property type="nucleotide sequence ID" value="NZ_CP035949.1"/>
</dbReference>
<dbReference type="GO" id="GO:0008081">
    <property type="term" value="F:phosphoric diester hydrolase activity"/>
    <property type="evidence" value="ECO:0007669"/>
    <property type="project" value="TreeGrafter"/>
</dbReference>
<gene>
    <name evidence="7" type="primary">nfo</name>
    <name evidence="9" type="ORF">EXT02_01290</name>
</gene>
<keyword evidence="2 7" id="KW-0479">Metal-binding</keyword>
<comment type="similarity">
    <text evidence="1 7">Belongs to the AP endonuclease 2 family.</text>
</comment>
<dbReference type="PROSITE" id="PS51432">
    <property type="entry name" value="AP_NUCLEASE_F2_4"/>
    <property type="match status" value="1"/>
</dbReference>
<evidence type="ECO:0000259" key="8">
    <source>
        <dbReference type="Pfam" id="PF01261"/>
    </source>
</evidence>
<comment type="function">
    <text evidence="7">Endonuclease IV plays a role in DNA repair. It cleaves phosphodiester bonds at apurinic or apyrimidinic (AP) sites, generating a 3'-hydroxyl group and a 5'-terminal sugar phosphate.</text>
</comment>
<feature type="binding site" evidence="7">
    <location>
        <position position="148"/>
    </location>
    <ligand>
        <name>Zn(2+)</name>
        <dbReference type="ChEBI" id="CHEBI:29105"/>
        <label>1</label>
    </ligand>
</feature>
<keyword evidence="7" id="KW-0255">Endonuclease</keyword>
<evidence type="ECO:0000256" key="5">
    <source>
        <dbReference type="ARBA" id="ARBA00022833"/>
    </source>
</evidence>
<feature type="binding site" evidence="7">
    <location>
        <position position="262"/>
    </location>
    <ligand>
        <name>Zn(2+)</name>
        <dbReference type="ChEBI" id="CHEBI:29105"/>
        <label>2</label>
    </ligand>
</feature>
<evidence type="ECO:0000256" key="2">
    <source>
        <dbReference type="ARBA" id="ARBA00022723"/>
    </source>
</evidence>
<accession>A0A4V0Z8X9</accession>
<feature type="binding site" evidence="7">
    <location>
        <position position="148"/>
    </location>
    <ligand>
        <name>Zn(2+)</name>
        <dbReference type="ChEBI" id="CHEBI:29105"/>
        <label>2</label>
    </ligand>
</feature>
<dbReference type="PANTHER" id="PTHR21445">
    <property type="entry name" value="ENDONUCLEASE IV ENDODEOXYRIBONUCLEASE IV"/>
    <property type="match status" value="1"/>
</dbReference>
<sequence>MLFLGSHVAMKKPHNFQGAIQTAISYGANALMVYSGAPQNTIRTKTEELKIKEALEIVQNNNLSLNNLVGHAPYIINLANPDETKRDFAIDFLSQELERFAAMKINKMVLHPGNYLKTNPQEGISLIAQSLDLIFEKTKHLKTQVALETMAGKGTEIGKNLEELQQIRTQVKNNTRVSFCLDTCHLFDAGYDLKENLEEIIQKIDSILGFQNISVIHINDSKNECNSHKDRHENIGFGKIGFETLLKIIYHRAFACIPKILETPYINDKAPYKREIEMIKAKVFNPELKKLF</sequence>
<dbReference type="GO" id="GO:0003677">
    <property type="term" value="F:DNA binding"/>
    <property type="evidence" value="ECO:0007669"/>
    <property type="project" value="InterPro"/>
</dbReference>
<comment type="catalytic activity">
    <reaction evidence="7">
        <text>Endonucleolytic cleavage to 5'-phosphooligonucleotide end-products.</text>
        <dbReference type="EC" id="3.1.21.2"/>
    </reaction>
</comment>
<reference evidence="9 10" key="1">
    <citation type="submission" date="2019-02" db="EMBL/GenBank/DDBJ databases">
        <title>Draft Genome Sequence of Maize Bushy Stunt-like Phytoplasma group 16SrI-B (Aster yellows) in South Africa.</title>
        <authorList>
            <person name="Coetzee B."/>
            <person name="Douglas-Smit N."/>
            <person name="Maree H.J."/>
            <person name="Burger J.T."/>
            <person name="Kruger K."/>
            <person name="Pietersen G."/>
        </authorList>
    </citation>
    <scope>NUCLEOTIDE SEQUENCE [LARGE SCALE GENOMIC DNA]</scope>
    <source>
        <strain evidence="9 10">De Villa</strain>
    </source>
</reference>
<keyword evidence="4 7" id="KW-0378">Hydrolase</keyword>
<name>A0A4V0Z8X9_9MOLU</name>
<evidence type="ECO:0000256" key="6">
    <source>
        <dbReference type="ARBA" id="ARBA00023204"/>
    </source>
</evidence>
<dbReference type="GO" id="GO:0006284">
    <property type="term" value="P:base-excision repair"/>
    <property type="evidence" value="ECO:0007669"/>
    <property type="project" value="TreeGrafter"/>
</dbReference>
<protein>
    <recommendedName>
        <fullName evidence="7">Probable endonuclease 4</fullName>
        <ecNumber evidence="7">3.1.21.2</ecNumber>
    </recommendedName>
    <alternativeName>
        <fullName evidence="7">Endodeoxyribonuclease IV</fullName>
    </alternativeName>
    <alternativeName>
        <fullName evidence="7">Endonuclease IV</fullName>
    </alternativeName>
</protein>
<dbReference type="CDD" id="cd00019">
    <property type="entry name" value="AP2Ec"/>
    <property type="match status" value="1"/>
</dbReference>
<feature type="binding site" evidence="7">
    <location>
        <position position="232"/>
    </location>
    <ligand>
        <name>Zn(2+)</name>
        <dbReference type="ChEBI" id="CHEBI:29105"/>
        <label>3</label>
    </ligand>
</feature>
<feature type="binding site" evidence="7">
    <location>
        <position position="185"/>
    </location>
    <ligand>
        <name>Zn(2+)</name>
        <dbReference type="ChEBI" id="CHEBI:29105"/>
        <label>3</label>
    </ligand>
</feature>
<keyword evidence="6 7" id="KW-0234">DNA repair</keyword>
<dbReference type="InterPro" id="IPR013022">
    <property type="entry name" value="Xyl_isomerase-like_TIM-brl"/>
</dbReference>
<feature type="binding site" evidence="7">
    <location>
        <position position="182"/>
    </location>
    <ligand>
        <name>Zn(2+)</name>
        <dbReference type="ChEBI" id="CHEBI:29105"/>
        <label>2</label>
    </ligand>
</feature>
<proteinExistence type="inferred from homology"/>
<feature type="domain" description="Xylose isomerase-like TIM barrel" evidence="8">
    <location>
        <begin position="22"/>
        <end position="281"/>
    </location>
</feature>
<keyword evidence="5 7" id="KW-0862">Zinc</keyword>
<dbReference type="PROSITE" id="PS00730">
    <property type="entry name" value="AP_NUCLEASE_F2_2"/>
    <property type="match status" value="1"/>
</dbReference>
<dbReference type="PROSITE" id="PS00731">
    <property type="entry name" value="AP_NUCLEASE_F2_3"/>
    <property type="match status" value="1"/>
</dbReference>
<dbReference type="InterPro" id="IPR018246">
    <property type="entry name" value="AP_endonuc_F2_Zn_BS"/>
</dbReference>
<feature type="binding site" evidence="7">
    <location>
        <position position="217"/>
    </location>
    <ligand>
        <name>Zn(2+)</name>
        <dbReference type="ChEBI" id="CHEBI:29105"/>
        <label>2</label>
    </ligand>
</feature>
<dbReference type="Pfam" id="PF01261">
    <property type="entry name" value="AP_endonuc_2"/>
    <property type="match status" value="1"/>
</dbReference>
<dbReference type="SUPFAM" id="SSF51658">
    <property type="entry name" value="Xylose isomerase-like"/>
    <property type="match status" value="1"/>
</dbReference>
<evidence type="ECO:0000313" key="9">
    <source>
        <dbReference type="EMBL" id="QBF23826.1"/>
    </source>
</evidence>
<evidence type="ECO:0000256" key="4">
    <source>
        <dbReference type="ARBA" id="ARBA00022801"/>
    </source>
</evidence>
<dbReference type="EMBL" id="CP035949">
    <property type="protein sequence ID" value="QBF23826.1"/>
    <property type="molecule type" value="Genomic_DNA"/>
</dbReference>
<keyword evidence="10" id="KW-1185">Reference proteome</keyword>
<comment type="cofactor">
    <cofactor evidence="7">
        <name>Zn(2+)</name>
        <dbReference type="ChEBI" id="CHEBI:29105"/>
    </cofactor>
    <text evidence="7">Binds 3 Zn(2+) ions.</text>
</comment>
<evidence type="ECO:0000256" key="1">
    <source>
        <dbReference type="ARBA" id="ARBA00005340"/>
    </source>
</evidence>
<organism evidence="9 10">
    <name type="scientific">'Catharanthus roseus' aster yellows phytoplasma</name>
    <dbReference type="NCBI Taxonomy" id="1193712"/>
    <lineage>
        <taxon>Bacteria</taxon>
        <taxon>Bacillati</taxon>
        <taxon>Mycoplasmatota</taxon>
        <taxon>Mollicutes</taxon>
        <taxon>Acholeplasmatales</taxon>
        <taxon>Acholeplasmataceae</taxon>
        <taxon>Candidatus Phytoplasma</taxon>
        <taxon>16SrI (Aster yellows group)</taxon>
    </lineage>
</organism>
<dbReference type="EC" id="3.1.21.2" evidence="7"/>
<feature type="binding site" evidence="7">
    <location>
        <position position="111"/>
    </location>
    <ligand>
        <name>Zn(2+)</name>
        <dbReference type="ChEBI" id="CHEBI:29105"/>
        <label>1</label>
    </ligand>
</feature>
<dbReference type="Proteomes" id="UP000289726">
    <property type="component" value="Chromosome"/>
</dbReference>
<dbReference type="Gene3D" id="3.20.20.150">
    <property type="entry name" value="Divalent-metal-dependent TIM barrel enzymes"/>
    <property type="match status" value="1"/>
</dbReference>
<dbReference type="GO" id="GO:0008270">
    <property type="term" value="F:zinc ion binding"/>
    <property type="evidence" value="ECO:0007669"/>
    <property type="project" value="UniProtKB-UniRule"/>
</dbReference>
<evidence type="ECO:0000256" key="7">
    <source>
        <dbReference type="HAMAP-Rule" id="MF_00152"/>
    </source>
</evidence>
<dbReference type="HAMAP" id="MF_00152">
    <property type="entry name" value="Nfo"/>
    <property type="match status" value="1"/>
</dbReference>
<keyword evidence="3 7" id="KW-0227">DNA damage</keyword>
<dbReference type="NCBIfam" id="TIGR00587">
    <property type="entry name" value="nfo"/>
    <property type="match status" value="1"/>
</dbReference>
<dbReference type="InterPro" id="IPR036237">
    <property type="entry name" value="Xyl_isomerase-like_sf"/>
</dbReference>
<evidence type="ECO:0000256" key="3">
    <source>
        <dbReference type="ARBA" id="ARBA00022763"/>
    </source>
</evidence>
<dbReference type="PROSITE" id="PS00729">
    <property type="entry name" value="AP_NUCLEASE_F2_1"/>
    <property type="match status" value="1"/>
</dbReference>
<dbReference type="PANTHER" id="PTHR21445:SF0">
    <property type="entry name" value="APURINIC-APYRIMIDINIC ENDONUCLEASE"/>
    <property type="match status" value="1"/>
</dbReference>
<dbReference type="InterPro" id="IPR001719">
    <property type="entry name" value="AP_endonuc_2"/>
</dbReference>
<dbReference type="GO" id="GO:0003906">
    <property type="term" value="F:DNA-(apurinic or apyrimidinic site) endonuclease activity"/>
    <property type="evidence" value="ECO:0007669"/>
    <property type="project" value="TreeGrafter"/>
</dbReference>